<dbReference type="AlphaFoldDB" id="G3IRE2"/>
<proteinExistence type="predicted"/>
<organism evidence="1 2">
    <name type="scientific">Methylobacter tundripaludum (strain ATCC BAA-1195 / DSM 17260 / SV96)</name>
    <dbReference type="NCBI Taxonomy" id="697282"/>
    <lineage>
        <taxon>Bacteria</taxon>
        <taxon>Pseudomonadati</taxon>
        <taxon>Pseudomonadota</taxon>
        <taxon>Gammaproteobacteria</taxon>
        <taxon>Methylococcales</taxon>
        <taxon>Methylococcaceae</taxon>
        <taxon>Methylobacter</taxon>
    </lineage>
</organism>
<accession>G3IRE2</accession>
<dbReference type="RefSeq" id="WP_006890128.1">
    <property type="nucleotide sequence ID" value="NZ_JH109152.1"/>
</dbReference>
<dbReference type="STRING" id="697282.Mettu_0954"/>
<sequence length="644" mass="70729">MMPKQTRQLPKLHTRASFVPATLNEEARTVELTWSTGAQVRRIDYWDETTWIEELSLNPAHVNLDRLNSGAPLLANHSNWSLTDVLGVVEKAWIQDGEGRALVKFSERAEVAPIIADVKGGILRNISVGYTINKLERQPDLQDGLPIYLAIDWEPMEISLVTIPADAGAQVRSEGDTHSVTIVNKEVKAMPRTVEEKTTETRADNAPTVSVKPETRIDESAIRADAAKQERQRQVDIRKFGQMSRADDAVVNGFIERGDSFEVAKEQMLKRWSEKVDSEATRGDASVTTDEKDKFIEAGVNAIRGRAGVDKMDAGNEFRGMRMTEIAKLCLDRAGVSSRGMGELEMVKRAFTTSTSDFPVLLENAMHKTLQQAYATAADTWSRFCHVGSVTDFRAHSRYRMGSFGNLDALGENSEFKNKSIPDGEKSTITATTKGNVINISRQTIINDDLSAFIGLSQMLGRAARRTIEADVYALLASNPVMYDGIALFDAAHDNLAGTAAVVSVTAIEAARVAMAKQMDVSGNDFLDLRPALWLGGMGAGGGARVVNEAQYDPDTANKLQSPNRVRGLFRDVIDSPRISGNEWYAFADPSEAPVIEVGFLNGEQEPFLESEQGFEVDGLQWKVRLDYGVAAIDYRGAYKNAGA</sequence>
<dbReference type="Pfam" id="PF25209">
    <property type="entry name" value="Phage_capsid_4"/>
    <property type="match status" value="1"/>
</dbReference>
<dbReference type="Proteomes" id="UP000004664">
    <property type="component" value="Unassembled WGS sequence"/>
</dbReference>
<keyword evidence="2" id="KW-1185">Reference proteome</keyword>
<reference evidence="1 2" key="1">
    <citation type="submission" date="2011-06" db="EMBL/GenBank/DDBJ databases">
        <title>Genomic sequence of Methylobacter tundripaludum SV96.</title>
        <authorList>
            <consortium name="US DOE Joint Genome Institute"/>
            <person name="Lucas S."/>
            <person name="Han J."/>
            <person name="Lapidus A."/>
            <person name="Cheng J.-F."/>
            <person name="Goodwin L."/>
            <person name="Pitluck S."/>
            <person name="Held B."/>
            <person name="Detter J.C."/>
            <person name="Han C."/>
            <person name="Tapia R."/>
            <person name="Land M."/>
            <person name="Hauser L."/>
            <person name="Kyrpides N."/>
            <person name="Ivanova N."/>
            <person name="Ovchinnikova G."/>
            <person name="Pagani I."/>
            <person name="Klotz M.G."/>
            <person name="Dispirito A.A."/>
            <person name="Murrell J.C."/>
            <person name="Dunfield P."/>
            <person name="Kalyuzhnaya M.G."/>
            <person name="Svenning M."/>
            <person name="Trotsenko Y.A."/>
            <person name="Stein L.Y."/>
            <person name="Woyke T."/>
        </authorList>
    </citation>
    <scope>NUCLEOTIDE SEQUENCE [LARGE SCALE GENOMIC DNA]</scope>
    <source>
        <strain evidence="2">ATCC BAA-1195 / DSM 17260 / SV96</strain>
    </source>
</reference>
<dbReference type="EMBL" id="JH109152">
    <property type="protein sequence ID" value="EGW22153.1"/>
    <property type="molecule type" value="Genomic_DNA"/>
</dbReference>
<evidence type="ECO:0000313" key="1">
    <source>
        <dbReference type="EMBL" id="EGW22153.1"/>
    </source>
</evidence>
<dbReference type="eggNOG" id="COG3740">
    <property type="taxonomic scope" value="Bacteria"/>
</dbReference>
<dbReference type="eggNOG" id="COG0740">
    <property type="taxonomic scope" value="Bacteria"/>
</dbReference>
<dbReference type="NCBIfam" id="NF045541">
    <property type="entry name" value="scaf_prot_MCP2"/>
    <property type="match status" value="1"/>
</dbReference>
<protein>
    <submittedName>
        <fullName evidence="1">Peptidase U35 phage prohead HK97</fullName>
    </submittedName>
</protein>
<name>G3IRE2_METTV</name>
<dbReference type="HOGENOM" id="CLU_024622_2_0_6"/>
<gene>
    <name evidence="1" type="ORF">Mettu_0954</name>
</gene>
<evidence type="ECO:0000313" key="2">
    <source>
        <dbReference type="Proteomes" id="UP000004664"/>
    </source>
</evidence>